<evidence type="ECO:0000256" key="5">
    <source>
        <dbReference type="SAM" id="SignalP"/>
    </source>
</evidence>
<organism evidence="8 10">
    <name type="scientific">Bordetella bronchialis</name>
    <dbReference type="NCBI Taxonomy" id="463025"/>
    <lineage>
        <taxon>Bacteria</taxon>
        <taxon>Pseudomonadati</taxon>
        <taxon>Pseudomonadota</taxon>
        <taxon>Betaproteobacteria</taxon>
        <taxon>Burkholderiales</taxon>
        <taxon>Alcaligenaceae</taxon>
        <taxon>Bordetella</taxon>
    </lineage>
</organism>
<evidence type="ECO:0000313" key="7">
    <source>
        <dbReference type="EMBL" id="ANN64948.1"/>
    </source>
</evidence>
<dbReference type="SUPFAM" id="SSF53822">
    <property type="entry name" value="Periplasmic binding protein-like I"/>
    <property type="match status" value="1"/>
</dbReference>
<dbReference type="Proteomes" id="UP000092213">
    <property type="component" value="Chromosome"/>
</dbReference>
<dbReference type="Pfam" id="PF13458">
    <property type="entry name" value="Peripla_BP_6"/>
    <property type="match status" value="1"/>
</dbReference>
<name>A0A193FQE9_9BORD</name>
<reference evidence="9 10" key="1">
    <citation type="submission" date="2016-06" db="EMBL/GenBank/DDBJ databases">
        <title>Complete genome sequences of Bordetella bronchialis and Bordetella flabilis.</title>
        <authorList>
            <person name="LiPuma J.J."/>
            <person name="Spilker T."/>
        </authorList>
    </citation>
    <scope>NUCLEOTIDE SEQUENCE [LARGE SCALE GENOMIC DNA]</scope>
    <source>
        <strain evidence="8 10">AU17976</strain>
        <strain evidence="7 9">AU3182</strain>
    </source>
</reference>
<evidence type="ECO:0000313" key="9">
    <source>
        <dbReference type="Proteomes" id="UP000091897"/>
    </source>
</evidence>
<evidence type="ECO:0000256" key="3">
    <source>
        <dbReference type="ARBA" id="ARBA00022729"/>
    </source>
</evidence>
<dbReference type="RefSeq" id="WP_066342662.1">
    <property type="nucleotide sequence ID" value="NZ_CBCSFJ010000012.1"/>
</dbReference>
<dbReference type="KEGG" id="bbro:BAU06_00225"/>
<dbReference type="Proteomes" id="UP000091897">
    <property type="component" value="Chromosome"/>
</dbReference>
<keyword evidence="3 5" id="KW-0732">Signal</keyword>
<gene>
    <name evidence="7" type="ORF">BAU06_00225</name>
    <name evidence="8" type="ORF">BAU08_00215</name>
</gene>
<dbReference type="InterPro" id="IPR028081">
    <property type="entry name" value="Leu-bd"/>
</dbReference>
<evidence type="ECO:0000313" key="8">
    <source>
        <dbReference type="EMBL" id="ANN69977.1"/>
    </source>
</evidence>
<feature type="signal peptide" evidence="5">
    <location>
        <begin position="1"/>
        <end position="25"/>
    </location>
</feature>
<dbReference type="InterPro" id="IPR000709">
    <property type="entry name" value="Leu_Ile_Val-bd"/>
</dbReference>
<dbReference type="OrthoDB" id="5289062at2"/>
<comment type="similarity">
    <text evidence="1">Belongs to the leucine-binding protein family.</text>
</comment>
<dbReference type="EMBL" id="CP016171">
    <property type="protein sequence ID" value="ANN69977.1"/>
    <property type="molecule type" value="Genomic_DNA"/>
</dbReference>
<evidence type="ECO:0000256" key="2">
    <source>
        <dbReference type="ARBA" id="ARBA00022448"/>
    </source>
</evidence>
<dbReference type="PANTHER" id="PTHR30483">
    <property type="entry name" value="LEUCINE-SPECIFIC-BINDING PROTEIN"/>
    <property type="match status" value="1"/>
</dbReference>
<evidence type="ECO:0000256" key="4">
    <source>
        <dbReference type="ARBA" id="ARBA00022970"/>
    </source>
</evidence>
<dbReference type="STRING" id="463025.BAU08_00215"/>
<dbReference type="CDD" id="cd06336">
    <property type="entry name" value="PBP1_ABC_ligand_binding-like"/>
    <property type="match status" value="1"/>
</dbReference>
<protein>
    <recommendedName>
        <fullName evidence="6">Leucine-binding protein domain-containing protein</fullName>
    </recommendedName>
</protein>
<feature type="chain" id="PRO_5008258236" description="Leucine-binding protein domain-containing protein" evidence="5">
    <location>
        <begin position="26"/>
        <end position="392"/>
    </location>
</feature>
<sequence>MHAKKLLGSLILTALGAGAALSAHAQETLKIGGIGPLSGGGTAWGLAVQRGVQMAIDEVNAQGGLKVGDKTYKPELVMYDDKYTATGGRTAAERLVNYDKVKFVIGPIGTPSAMAVVPITNQGKVIVLSNGYAPDILKQGGANGYNFRSMNSNIEFGPAMVKWLKETHPKVKKVALIVPNDATGQVVLPTLGQTYKDNGYTVWSESYERGSKEFTPLLTRMMAQGVDILDLNLNAPGEAGLLVKQARQIGYKGLIWQVGGPGIDEINDIAGPYAEGFMSYDVFDFREPGAQKFVDAYKKRWSGVINAQTPGWYNSAKILFKALENAGTVTDTDKVRTALENVSGYDAGIYGPVVWGGQKAYGVNRQLLNKFWITQIKDGKPQTVTSLTPVKE</sequence>
<dbReference type="PRINTS" id="PR00337">
    <property type="entry name" value="LEUILEVALBP"/>
</dbReference>
<evidence type="ECO:0000256" key="1">
    <source>
        <dbReference type="ARBA" id="ARBA00010062"/>
    </source>
</evidence>
<dbReference type="GO" id="GO:0006865">
    <property type="term" value="P:amino acid transport"/>
    <property type="evidence" value="ECO:0007669"/>
    <property type="project" value="UniProtKB-KW"/>
</dbReference>
<dbReference type="Gene3D" id="3.40.50.2300">
    <property type="match status" value="2"/>
</dbReference>
<dbReference type="EMBL" id="CP016170">
    <property type="protein sequence ID" value="ANN64948.1"/>
    <property type="molecule type" value="Genomic_DNA"/>
</dbReference>
<dbReference type="PANTHER" id="PTHR30483:SF6">
    <property type="entry name" value="PERIPLASMIC BINDING PROTEIN OF ABC TRANSPORTER FOR NATURAL AMINO ACIDS"/>
    <property type="match status" value="1"/>
</dbReference>
<dbReference type="AlphaFoldDB" id="A0A193FQE9"/>
<evidence type="ECO:0000313" key="10">
    <source>
        <dbReference type="Proteomes" id="UP000092213"/>
    </source>
</evidence>
<keyword evidence="2" id="KW-0813">Transport</keyword>
<proteinExistence type="inferred from homology"/>
<keyword evidence="9" id="KW-1185">Reference proteome</keyword>
<feature type="domain" description="Leucine-binding protein" evidence="6">
    <location>
        <begin position="28"/>
        <end position="379"/>
    </location>
</feature>
<keyword evidence="4" id="KW-0029">Amino-acid transport</keyword>
<dbReference type="InterPro" id="IPR051010">
    <property type="entry name" value="BCAA_transport"/>
</dbReference>
<evidence type="ECO:0000259" key="6">
    <source>
        <dbReference type="Pfam" id="PF13458"/>
    </source>
</evidence>
<dbReference type="InterPro" id="IPR028082">
    <property type="entry name" value="Peripla_BP_I"/>
</dbReference>
<accession>A0A193FQE9</accession>